<dbReference type="AlphaFoldDB" id="A0ABD0KKW1"/>
<accession>A0ABD0KKW1</accession>
<evidence type="ECO:0000313" key="1">
    <source>
        <dbReference type="EMBL" id="KAK7487749.1"/>
    </source>
</evidence>
<comment type="caution">
    <text evidence="1">The sequence shown here is derived from an EMBL/GenBank/DDBJ whole genome shotgun (WGS) entry which is preliminary data.</text>
</comment>
<protein>
    <submittedName>
        <fullName evidence="1">Uncharacterized protein</fullName>
    </submittedName>
</protein>
<organism evidence="1 2">
    <name type="scientific">Batillaria attramentaria</name>
    <dbReference type="NCBI Taxonomy" id="370345"/>
    <lineage>
        <taxon>Eukaryota</taxon>
        <taxon>Metazoa</taxon>
        <taxon>Spiralia</taxon>
        <taxon>Lophotrochozoa</taxon>
        <taxon>Mollusca</taxon>
        <taxon>Gastropoda</taxon>
        <taxon>Caenogastropoda</taxon>
        <taxon>Sorbeoconcha</taxon>
        <taxon>Cerithioidea</taxon>
        <taxon>Batillariidae</taxon>
        <taxon>Batillaria</taxon>
    </lineage>
</organism>
<dbReference type="Proteomes" id="UP001519460">
    <property type="component" value="Unassembled WGS sequence"/>
</dbReference>
<keyword evidence="2" id="KW-1185">Reference proteome</keyword>
<dbReference type="EMBL" id="JACVVK020000160">
    <property type="protein sequence ID" value="KAK7487749.1"/>
    <property type="molecule type" value="Genomic_DNA"/>
</dbReference>
<reference evidence="1 2" key="1">
    <citation type="journal article" date="2023" name="Sci. Data">
        <title>Genome assembly of the Korean intertidal mud-creeper Batillaria attramentaria.</title>
        <authorList>
            <person name="Patra A.K."/>
            <person name="Ho P.T."/>
            <person name="Jun S."/>
            <person name="Lee S.J."/>
            <person name="Kim Y."/>
            <person name="Won Y.J."/>
        </authorList>
    </citation>
    <scope>NUCLEOTIDE SEQUENCE [LARGE SCALE GENOMIC DNA]</scope>
    <source>
        <strain evidence="1">Wonlab-2016</strain>
    </source>
</reference>
<evidence type="ECO:0000313" key="2">
    <source>
        <dbReference type="Proteomes" id="UP001519460"/>
    </source>
</evidence>
<name>A0ABD0KKW1_9CAEN</name>
<sequence>MRWSTLRPLCRRNRWSVKQILTRKLNIGVLHQSPLVKRIWEAEDSAGFWETVFCLLDGKDLSRDEVGPGIGKGDFKEY</sequence>
<gene>
    <name evidence="1" type="ORF">BaRGS_00021016</name>
</gene>
<proteinExistence type="predicted"/>